<evidence type="ECO:0000313" key="2">
    <source>
        <dbReference type="EMBL" id="KAJ7345567.1"/>
    </source>
</evidence>
<proteinExistence type="predicted"/>
<evidence type="ECO:0000256" key="1">
    <source>
        <dbReference type="SAM" id="MobiDB-lite"/>
    </source>
</evidence>
<feature type="region of interest" description="Disordered" evidence="1">
    <location>
        <begin position="1"/>
        <end position="37"/>
    </location>
</feature>
<dbReference type="Proteomes" id="UP001142489">
    <property type="component" value="Unassembled WGS sequence"/>
</dbReference>
<feature type="non-terminal residue" evidence="2">
    <location>
        <position position="120"/>
    </location>
</feature>
<reference evidence="2" key="1">
    <citation type="journal article" date="2023" name="DNA Res.">
        <title>Chromosome-level genome assembly of Phrynocephalus forsythii using third-generation DNA sequencing and Hi-C analysis.</title>
        <authorList>
            <person name="Qi Y."/>
            <person name="Zhao W."/>
            <person name="Zhao Y."/>
            <person name="Niu C."/>
            <person name="Cao S."/>
            <person name="Zhang Y."/>
        </authorList>
    </citation>
    <scope>NUCLEOTIDE SEQUENCE</scope>
    <source>
        <tissue evidence="2">Muscle</tissue>
    </source>
</reference>
<keyword evidence="3" id="KW-1185">Reference proteome</keyword>
<gene>
    <name evidence="2" type="ORF">JRQ81_001517</name>
</gene>
<comment type="caution">
    <text evidence="2">The sequence shown here is derived from an EMBL/GenBank/DDBJ whole genome shotgun (WGS) entry which is preliminary data.</text>
</comment>
<evidence type="ECO:0000313" key="3">
    <source>
        <dbReference type="Proteomes" id="UP001142489"/>
    </source>
</evidence>
<name>A0A9Q0Y8K3_9SAUR</name>
<dbReference type="AlphaFoldDB" id="A0A9Q0Y8K3"/>
<organism evidence="2 3">
    <name type="scientific">Phrynocephalus forsythii</name>
    <dbReference type="NCBI Taxonomy" id="171643"/>
    <lineage>
        <taxon>Eukaryota</taxon>
        <taxon>Metazoa</taxon>
        <taxon>Chordata</taxon>
        <taxon>Craniata</taxon>
        <taxon>Vertebrata</taxon>
        <taxon>Euteleostomi</taxon>
        <taxon>Lepidosauria</taxon>
        <taxon>Squamata</taxon>
        <taxon>Bifurcata</taxon>
        <taxon>Unidentata</taxon>
        <taxon>Episquamata</taxon>
        <taxon>Toxicofera</taxon>
        <taxon>Iguania</taxon>
        <taxon>Acrodonta</taxon>
        <taxon>Agamidae</taxon>
        <taxon>Agaminae</taxon>
        <taxon>Phrynocephalus</taxon>
    </lineage>
</organism>
<dbReference type="EMBL" id="JAPFRF010000001">
    <property type="protein sequence ID" value="KAJ7345567.1"/>
    <property type="molecule type" value="Genomic_DNA"/>
</dbReference>
<accession>A0A9Q0Y8K3</accession>
<sequence>ELRPRQPCTHPQRAKREREQGRRSRPPGRPSLRLRAGSAAPLSSFATPCCPARACPGLAAAATAPPASSSSSCSFLPAGLGRDSGATSWSSTTNSLWSMTAEIPEEASSEVYEAILITAS</sequence>
<protein>
    <submittedName>
        <fullName evidence="2">Uncharacterized protein</fullName>
    </submittedName>
</protein>